<feature type="region of interest" description="Disordered" evidence="1">
    <location>
        <begin position="307"/>
        <end position="351"/>
    </location>
</feature>
<dbReference type="STRING" id="1507870.A0A1V8TF43"/>
<comment type="caution">
    <text evidence="2">The sequence shown here is derived from an EMBL/GenBank/DDBJ whole genome shotgun (WGS) entry which is preliminary data.</text>
</comment>
<sequence length="512" mass="56307">MADADKEKAEKVAAAKKRYEQIKKQKAKEGKKSTATSSKKDTKATEDVIEDAVEEPSAETAKGDANGDTVADETASLPQQSKQRSESFRLGSQQATRIEELEKENAALKKRAQASDERLVKVEEERDGLAESSGDVATLTSKAKGSDELKVELAAAKRELEQAKKDGAVKGVTRRQSGISPDLAQELERKTSLVDGLELELSSLRNEVNTLKATIGERDASIVDAETQTKAAQSDIATARQELDALKVSLAFPSDDTAAANADPEALSKRITLLESDLRTATANVTSAAERSTSLEQKITALTKLHRDATTASSNKDKELTDLRGQLQRQHRPSHVRDASSFDLQDEETEEGQLQTRIRILEAENFDLKRGVWRDRRAELQPGMHDPDAPEYEDVDLNGPDHHNGRGSFARQTSSFQDVISSGISAFTGRTKGVASPQQNRQRNMSVGLLSEDGFDEEAFRLAQEEEARRRIERVKEVKRGLEGWRRWRVDLSELRTGGAGAGRECGPVFEI</sequence>
<gene>
    <name evidence="2" type="ORF">B0A48_04248</name>
</gene>
<evidence type="ECO:0008006" key="4">
    <source>
        <dbReference type="Google" id="ProtNLM"/>
    </source>
</evidence>
<name>A0A1V8TF43_9PEZI</name>
<dbReference type="InParanoid" id="A0A1V8TF43"/>
<feature type="region of interest" description="Disordered" evidence="1">
    <location>
        <begin position="108"/>
        <end position="144"/>
    </location>
</feature>
<feature type="compositionally biased region" description="Basic and acidic residues" evidence="1">
    <location>
        <begin position="307"/>
        <end position="322"/>
    </location>
</feature>
<dbReference type="OrthoDB" id="5413982at2759"/>
<protein>
    <recommendedName>
        <fullName evidence="4">M protein repeat protein</fullName>
    </recommendedName>
</protein>
<feature type="region of interest" description="Disordered" evidence="1">
    <location>
        <begin position="163"/>
        <end position="187"/>
    </location>
</feature>
<organism evidence="2 3">
    <name type="scientific">Cryoendolithus antarcticus</name>
    <dbReference type="NCBI Taxonomy" id="1507870"/>
    <lineage>
        <taxon>Eukaryota</taxon>
        <taxon>Fungi</taxon>
        <taxon>Dikarya</taxon>
        <taxon>Ascomycota</taxon>
        <taxon>Pezizomycotina</taxon>
        <taxon>Dothideomycetes</taxon>
        <taxon>Dothideomycetidae</taxon>
        <taxon>Cladosporiales</taxon>
        <taxon>Cladosporiaceae</taxon>
        <taxon>Cryoendolithus</taxon>
    </lineage>
</organism>
<feature type="compositionally biased region" description="Basic and acidic residues" evidence="1">
    <location>
        <begin position="108"/>
        <end position="129"/>
    </location>
</feature>
<evidence type="ECO:0000313" key="2">
    <source>
        <dbReference type="EMBL" id="OQO09894.1"/>
    </source>
</evidence>
<evidence type="ECO:0000313" key="3">
    <source>
        <dbReference type="Proteomes" id="UP000192596"/>
    </source>
</evidence>
<feature type="region of interest" description="Disordered" evidence="1">
    <location>
        <begin position="21"/>
        <end position="94"/>
    </location>
</feature>
<feature type="compositionally biased region" description="Basic and acidic residues" evidence="1">
    <location>
        <begin position="21"/>
        <end position="46"/>
    </location>
</feature>
<proteinExistence type="predicted"/>
<dbReference type="AlphaFoldDB" id="A0A1V8TF43"/>
<evidence type="ECO:0000256" key="1">
    <source>
        <dbReference type="SAM" id="MobiDB-lite"/>
    </source>
</evidence>
<dbReference type="Gene3D" id="1.10.287.1490">
    <property type="match status" value="1"/>
</dbReference>
<dbReference type="EMBL" id="NAJO01000009">
    <property type="protein sequence ID" value="OQO09894.1"/>
    <property type="molecule type" value="Genomic_DNA"/>
</dbReference>
<reference evidence="3" key="1">
    <citation type="submission" date="2017-03" db="EMBL/GenBank/DDBJ databases">
        <title>Genomes of endolithic fungi from Antarctica.</title>
        <authorList>
            <person name="Coleine C."/>
            <person name="Masonjones S."/>
            <person name="Stajich J.E."/>
        </authorList>
    </citation>
    <scope>NUCLEOTIDE SEQUENCE [LARGE SCALE GENOMIC DNA]</scope>
    <source>
        <strain evidence="3">CCFEE 5527</strain>
    </source>
</reference>
<keyword evidence="3" id="KW-1185">Reference proteome</keyword>
<feature type="compositionally biased region" description="Acidic residues" evidence="1">
    <location>
        <begin position="47"/>
        <end position="57"/>
    </location>
</feature>
<accession>A0A1V8TF43</accession>
<dbReference type="Proteomes" id="UP000192596">
    <property type="component" value="Unassembled WGS sequence"/>
</dbReference>